<dbReference type="PANTHER" id="PTHR43712">
    <property type="entry name" value="PUTATIVE (AFU_ORTHOLOGUE AFUA_4G14580)-RELATED"/>
    <property type="match status" value="1"/>
</dbReference>
<proteinExistence type="predicted"/>
<sequence>MASAYNLYSLLVSYTKTQVCIAACEMNLFDILQDGPKTVGEISEIVDADTDRTEHILNACVGMELLEKIQDTDGEGCLFRNTPDSNKHLTSSSPLSMRPLFVGMGRTDYHLVGNLFHAVKEGNSQIPRTFGKRNYFDDLYRDSNEMKGFMSEMHSYSSVFMRELVSLFDLSPYTKVCDLGGCTGALGYALTANYSKMTLTVLDLPDVIALADQFKSIDPKSEKVTFIASDFFEDPLPQSDLFVLSNIIHDWSEDRIALLLTKAYNALDTGGAIFIIEALYDDDKTGPVTTAAICMMMMAWFEGGKQRSAYEMTQLLEKHGFGDVEVKRSGSVFDAILAKKM</sequence>
<evidence type="ECO:0000256" key="2">
    <source>
        <dbReference type="ARBA" id="ARBA00022679"/>
    </source>
</evidence>
<evidence type="ECO:0000313" key="10">
    <source>
        <dbReference type="Proteomes" id="UP000694865"/>
    </source>
</evidence>
<gene>
    <name evidence="11" type="primary">LOC100376491</name>
</gene>
<dbReference type="PANTHER" id="PTHR43712:SF2">
    <property type="entry name" value="O-METHYLTRANSFERASE CICE"/>
    <property type="match status" value="1"/>
</dbReference>
<dbReference type="Proteomes" id="UP000694865">
    <property type="component" value="Unplaced"/>
</dbReference>
<dbReference type="CDD" id="cd02440">
    <property type="entry name" value="AdoMet_MTases"/>
    <property type="match status" value="1"/>
</dbReference>
<dbReference type="InterPro" id="IPR036388">
    <property type="entry name" value="WH-like_DNA-bd_sf"/>
</dbReference>
<keyword evidence="1" id="KW-0489">Methyltransferase</keyword>
<keyword evidence="10" id="KW-1185">Reference proteome</keyword>
<protein>
    <recommendedName>
        <fullName evidence="6">Acetylserotonin O-methyltransferase</fullName>
        <ecNumber evidence="5">2.1.1.4</ecNumber>
    </recommendedName>
    <alternativeName>
        <fullName evidence="7">Hydroxyindole O-methyltransferase</fullName>
    </alternativeName>
</protein>
<dbReference type="RefSeq" id="XP_006823089.1">
    <property type="nucleotide sequence ID" value="XM_006823026.1"/>
</dbReference>
<comment type="function">
    <text evidence="4">Catalyzes the transfer of a methyl group onto N-acetylserotonin, producing melatonin (N-acetyl-5-methoxytryptamine).</text>
</comment>
<keyword evidence="2" id="KW-0808">Transferase</keyword>
<dbReference type="EC" id="2.1.1.4" evidence="5"/>
<dbReference type="InterPro" id="IPR029063">
    <property type="entry name" value="SAM-dependent_MTases_sf"/>
</dbReference>
<dbReference type="InterPro" id="IPR036390">
    <property type="entry name" value="WH_DNA-bd_sf"/>
</dbReference>
<dbReference type="PIRSF" id="PIRSF005739">
    <property type="entry name" value="O-mtase"/>
    <property type="match status" value="1"/>
</dbReference>
<name>A0ABM0MSU8_SACKO</name>
<accession>A0ABM0MSU8</accession>
<evidence type="ECO:0000313" key="11">
    <source>
        <dbReference type="RefSeq" id="XP_006823089.1"/>
    </source>
</evidence>
<dbReference type="InterPro" id="IPR012967">
    <property type="entry name" value="COMT_dimerisation"/>
</dbReference>
<evidence type="ECO:0000259" key="9">
    <source>
        <dbReference type="Pfam" id="PF08100"/>
    </source>
</evidence>
<organism evidence="10 11">
    <name type="scientific">Saccoglossus kowalevskii</name>
    <name type="common">Acorn worm</name>
    <dbReference type="NCBI Taxonomy" id="10224"/>
    <lineage>
        <taxon>Eukaryota</taxon>
        <taxon>Metazoa</taxon>
        <taxon>Hemichordata</taxon>
        <taxon>Enteropneusta</taxon>
        <taxon>Harrimaniidae</taxon>
        <taxon>Saccoglossus</taxon>
    </lineage>
</organism>
<evidence type="ECO:0000259" key="8">
    <source>
        <dbReference type="Pfam" id="PF00891"/>
    </source>
</evidence>
<evidence type="ECO:0000256" key="7">
    <source>
        <dbReference type="ARBA" id="ARBA00043054"/>
    </source>
</evidence>
<keyword evidence="3" id="KW-0949">S-adenosyl-L-methionine</keyword>
<dbReference type="PROSITE" id="PS51683">
    <property type="entry name" value="SAM_OMT_II"/>
    <property type="match status" value="1"/>
</dbReference>
<dbReference type="InterPro" id="IPR016461">
    <property type="entry name" value="COMT-like"/>
</dbReference>
<evidence type="ECO:0000256" key="4">
    <source>
        <dbReference type="ARBA" id="ARBA00037645"/>
    </source>
</evidence>
<dbReference type="SUPFAM" id="SSF46785">
    <property type="entry name" value="Winged helix' DNA-binding domain"/>
    <property type="match status" value="1"/>
</dbReference>
<evidence type="ECO:0000256" key="1">
    <source>
        <dbReference type="ARBA" id="ARBA00022603"/>
    </source>
</evidence>
<feature type="domain" description="O-methyltransferase dimerisation" evidence="9">
    <location>
        <begin position="10"/>
        <end position="91"/>
    </location>
</feature>
<reference evidence="11" key="1">
    <citation type="submission" date="2025-08" db="UniProtKB">
        <authorList>
            <consortium name="RefSeq"/>
        </authorList>
    </citation>
    <scope>IDENTIFICATION</scope>
    <source>
        <tissue evidence="11">Testes</tissue>
    </source>
</reference>
<dbReference type="Pfam" id="PF00891">
    <property type="entry name" value="Methyltransf_2"/>
    <property type="match status" value="1"/>
</dbReference>
<evidence type="ECO:0000256" key="6">
    <source>
        <dbReference type="ARBA" id="ARBA00040730"/>
    </source>
</evidence>
<dbReference type="GeneID" id="100376491"/>
<dbReference type="Gene3D" id="3.40.50.150">
    <property type="entry name" value="Vaccinia Virus protein VP39"/>
    <property type="match status" value="1"/>
</dbReference>
<dbReference type="InterPro" id="IPR001077">
    <property type="entry name" value="COMT_C"/>
</dbReference>
<dbReference type="Gene3D" id="1.10.10.10">
    <property type="entry name" value="Winged helix-like DNA-binding domain superfamily/Winged helix DNA-binding domain"/>
    <property type="match status" value="1"/>
</dbReference>
<evidence type="ECO:0000256" key="3">
    <source>
        <dbReference type="ARBA" id="ARBA00022691"/>
    </source>
</evidence>
<feature type="domain" description="O-methyltransferase C-terminal" evidence="8">
    <location>
        <begin position="115"/>
        <end position="321"/>
    </location>
</feature>
<dbReference type="SUPFAM" id="SSF53335">
    <property type="entry name" value="S-adenosyl-L-methionine-dependent methyltransferases"/>
    <property type="match status" value="1"/>
</dbReference>
<evidence type="ECO:0000256" key="5">
    <source>
        <dbReference type="ARBA" id="ARBA00039116"/>
    </source>
</evidence>
<dbReference type="Pfam" id="PF08100">
    <property type="entry name" value="Dimerisation"/>
    <property type="match status" value="1"/>
</dbReference>